<protein>
    <submittedName>
        <fullName evidence="2">Uncharacterized protein</fullName>
    </submittedName>
</protein>
<evidence type="ECO:0000313" key="2">
    <source>
        <dbReference type="EMBL" id="CDQ63245.1"/>
    </source>
</evidence>
<sequence>MGRGQLQIAPEAAVPSPSPATRQHLLTTSQALSEVTQAKNRASLKDLCPEDKRRIANLIQELAR</sequence>
<feature type="region of interest" description="Disordered" evidence="1">
    <location>
        <begin position="1"/>
        <end position="21"/>
    </location>
</feature>
<name>A0A060WFE5_ONCMY</name>
<dbReference type="Proteomes" id="UP000193380">
    <property type="component" value="Unassembled WGS sequence"/>
</dbReference>
<organism evidence="2 3">
    <name type="scientific">Oncorhynchus mykiss</name>
    <name type="common">Rainbow trout</name>
    <name type="synonym">Salmo gairdneri</name>
    <dbReference type="NCBI Taxonomy" id="8022"/>
    <lineage>
        <taxon>Eukaryota</taxon>
        <taxon>Metazoa</taxon>
        <taxon>Chordata</taxon>
        <taxon>Craniata</taxon>
        <taxon>Vertebrata</taxon>
        <taxon>Euteleostomi</taxon>
        <taxon>Actinopterygii</taxon>
        <taxon>Neopterygii</taxon>
        <taxon>Teleostei</taxon>
        <taxon>Protacanthopterygii</taxon>
        <taxon>Salmoniformes</taxon>
        <taxon>Salmonidae</taxon>
        <taxon>Salmoninae</taxon>
        <taxon>Oncorhynchus</taxon>
    </lineage>
</organism>
<accession>A0A060WFE5</accession>
<dbReference type="EMBL" id="FR904434">
    <property type="protein sequence ID" value="CDQ63245.1"/>
    <property type="molecule type" value="Genomic_DNA"/>
</dbReference>
<dbReference type="PANTHER" id="PTHR28375:SF1">
    <property type="entry name" value="PROTEIN HINDERIN"/>
    <property type="match status" value="1"/>
</dbReference>
<dbReference type="STRING" id="8022.A0A060WFE5"/>
<reference evidence="2" key="2">
    <citation type="submission" date="2014-03" db="EMBL/GenBank/DDBJ databases">
        <authorList>
            <person name="Genoscope - CEA"/>
        </authorList>
    </citation>
    <scope>NUCLEOTIDE SEQUENCE</scope>
</reference>
<dbReference type="AlphaFoldDB" id="A0A060WFE5"/>
<dbReference type="PANTHER" id="PTHR28375">
    <property type="entry name" value="PROTEIN HINDERIN"/>
    <property type="match status" value="1"/>
</dbReference>
<evidence type="ECO:0000313" key="3">
    <source>
        <dbReference type="Proteomes" id="UP000193380"/>
    </source>
</evidence>
<dbReference type="InterPro" id="IPR032736">
    <property type="entry name" value="Hinderin"/>
</dbReference>
<evidence type="ECO:0000256" key="1">
    <source>
        <dbReference type="SAM" id="MobiDB-lite"/>
    </source>
</evidence>
<reference evidence="2" key="1">
    <citation type="journal article" date="2014" name="Nat. Commun.">
        <title>The rainbow trout genome provides novel insights into evolution after whole-genome duplication in vertebrates.</title>
        <authorList>
            <person name="Berthelot C."/>
            <person name="Brunet F."/>
            <person name="Chalopin D."/>
            <person name="Juanchich A."/>
            <person name="Bernard M."/>
            <person name="Noel B."/>
            <person name="Bento P."/>
            <person name="Da Silva C."/>
            <person name="Labadie K."/>
            <person name="Alberti A."/>
            <person name="Aury J.M."/>
            <person name="Louis A."/>
            <person name="Dehais P."/>
            <person name="Bardou P."/>
            <person name="Montfort J."/>
            <person name="Klopp C."/>
            <person name="Cabau C."/>
            <person name="Gaspin C."/>
            <person name="Thorgaard G.H."/>
            <person name="Boussaha M."/>
            <person name="Quillet E."/>
            <person name="Guyomard R."/>
            <person name="Galiana D."/>
            <person name="Bobe J."/>
            <person name="Volff J.N."/>
            <person name="Genet C."/>
            <person name="Wincker P."/>
            <person name="Jaillon O."/>
            <person name="Roest Crollius H."/>
            <person name="Guiguen Y."/>
        </authorList>
    </citation>
    <scope>NUCLEOTIDE SEQUENCE [LARGE SCALE GENOMIC DNA]</scope>
</reference>
<dbReference type="PaxDb" id="8022-A0A060WFE5"/>
<proteinExistence type="predicted"/>
<dbReference type="Pfam" id="PF15369">
    <property type="entry name" value="KIAA1328"/>
    <property type="match status" value="1"/>
</dbReference>
<gene>
    <name evidence="2" type="ORF">GSONMT00068750001</name>
</gene>